<dbReference type="InterPro" id="IPR007253">
    <property type="entry name" value="Cell_wall-bd_2"/>
</dbReference>
<keyword evidence="3" id="KW-1185">Reference proteome</keyword>
<protein>
    <submittedName>
        <fullName evidence="2">Cell wall-binding protein</fullName>
    </submittedName>
</protein>
<dbReference type="PANTHER" id="PTHR30032:SF8">
    <property type="entry name" value="GERMINATION-SPECIFIC N-ACETYLMURAMOYL-L-ALANINE AMIDASE"/>
    <property type="match status" value="1"/>
</dbReference>
<proteinExistence type="predicted"/>
<dbReference type="OrthoDB" id="9790023at2"/>
<dbReference type="PANTHER" id="PTHR30032">
    <property type="entry name" value="N-ACETYLMURAMOYL-L-ALANINE AMIDASE-RELATED"/>
    <property type="match status" value="1"/>
</dbReference>
<dbReference type="RefSeq" id="WP_014825081.1">
    <property type="nucleotide sequence ID" value="NC_018066.1"/>
</dbReference>
<dbReference type="Pfam" id="PF04122">
    <property type="entry name" value="CW_binding_2"/>
    <property type="match status" value="3"/>
</dbReference>
<dbReference type="AlphaFoldDB" id="I4DCP5"/>
<dbReference type="HOGENOM" id="CLU_768887_0_0_9"/>
<keyword evidence="1" id="KW-0732">Signal</keyword>
<accession>I4DCP5</accession>
<feature type="signal peptide" evidence="1">
    <location>
        <begin position="1"/>
        <end position="22"/>
    </location>
</feature>
<gene>
    <name evidence="2" type="ordered locus">Desaci_4743</name>
</gene>
<evidence type="ECO:0000313" key="2">
    <source>
        <dbReference type="EMBL" id="AFM43569.1"/>
    </source>
</evidence>
<dbReference type="Proteomes" id="UP000002892">
    <property type="component" value="Plasmid pDESACI.01"/>
</dbReference>
<name>I4DCP5_DESAJ</name>
<dbReference type="Gene3D" id="3.40.50.12090">
    <property type="match status" value="1"/>
</dbReference>
<evidence type="ECO:0000256" key="1">
    <source>
        <dbReference type="SAM" id="SignalP"/>
    </source>
</evidence>
<organism evidence="2 3">
    <name type="scientific">Desulfosporosinus acidiphilus (strain DSM 22704 / JCM 16185 / SJ4)</name>
    <dbReference type="NCBI Taxonomy" id="646529"/>
    <lineage>
        <taxon>Bacteria</taxon>
        <taxon>Bacillati</taxon>
        <taxon>Bacillota</taxon>
        <taxon>Clostridia</taxon>
        <taxon>Eubacteriales</taxon>
        <taxon>Desulfitobacteriaceae</taxon>
        <taxon>Desulfosporosinus</taxon>
    </lineage>
</organism>
<reference evidence="3" key="1">
    <citation type="journal article" date="2012" name="J. Bacteriol.">
        <title>Complete genome sequences of Desulfosporosinus orientis DSM765T, Desulfosporosinus youngiae DSM17734T, Desulfosporosinus meridiei DSM13257T, and Desulfosporosinus acidiphilus DSM22704T.</title>
        <authorList>
            <person name="Pester M."/>
            <person name="Brambilla E."/>
            <person name="Alazard D."/>
            <person name="Rattei T."/>
            <person name="Weinmaier T."/>
            <person name="Han J."/>
            <person name="Lucas S."/>
            <person name="Lapidus A."/>
            <person name="Cheng J.F."/>
            <person name="Goodwin L."/>
            <person name="Pitluck S."/>
            <person name="Peters L."/>
            <person name="Ovchinnikova G."/>
            <person name="Teshima H."/>
            <person name="Detter J.C."/>
            <person name="Han C.S."/>
            <person name="Tapia R."/>
            <person name="Land M.L."/>
            <person name="Hauser L."/>
            <person name="Kyrpides N.C."/>
            <person name="Ivanova N.N."/>
            <person name="Pagani I."/>
            <person name="Huntmann M."/>
            <person name="Wei C.L."/>
            <person name="Davenport K.W."/>
            <person name="Daligault H."/>
            <person name="Chain P.S."/>
            <person name="Chen A."/>
            <person name="Mavromatis K."/>
            <person name="Markowitz V."/>
            <person name="Szeto E."/>
            <person name="Mikhailova N."/>
            <person name="Pati A."/>
            <person name="Wagner M."/>
            <person name="Woyke T."/>
            <person name="Ollivier B."/>
            <person name="Klenk H.P."/>
            <person name="Spring S."/>
            <person name="Loy A."/>
        </authorList>
    </citation>
    <scope>NUCLEOTIDE SEQUENCE [LARGE SCALE GENOMIC DNA]</scope>
    <source>
        <strain evidence="3">DSM 22704 / JCM 16185 / SJ4</strain>
    </source>
</reference>
<feature type="chain" id="PRO_5003688157" evidence="1">
    <location>
        <begin position="23"/>
        <end position="360"/>
    </location>
</feature>
<dbReference type="KEGG" id="dai:Desaci_4743"/>
<keyword evidence="2" id="KW-0614">Plasmid</keyword>
<dbReference type="EMBL" id="CP003640">
    <property type="protein sequence ID" value="AFM43569.1"/>
    <property type="molecule type" value="Genomic_DNA"/>
</dbReference>
<dbReference type="InterPro" id="IPR051922">
    <property type="entry name" value="Bact_Sporulation_Assoc"/>
</dbReference>
<sequence length="360" mass="39390">MKKLIAIFLVALTLAVPSIALADTAPDISKVPYERIYGNDQYDTAIAIADRLGSTSEWNNGGQFDGIVLASGNSWEDAIVGAPLAEYKKAPILLVDSSPDMATSQKTLDYMSKHLATDKDIYILGGTVVVPTTFEEKLASMGYTNIHRIGGKDAPETSLLVAQQYPNNMYEVYFAGLNNFGDALSCAADSAYWGYPILLVDDNGLSKDQSDFASKFNIRMAFGNISDTVSLKTEYAGDKNFVTFKGTNVYDTNAKRTQRHYSDSIVYVVQGEKFMDGLAGAVLAARHKGYIILTDPNSVLPETEVALKDLAYEEHDPVWRGTKSFYPNLVVFGGPGAVSDSVVTSIRQILASNWEYNDNW</sequence>
<evidence type="ECO:0000313" key="3">
    <source>
        <dbReference type="Proteomes" id="UP000002892"/>
    </source>
</evidence>
<geneLocation type="plasmid" evidence="2 3">
    <name>pDESACI.01</name>
</geneLocation>